<evidence type="ECO:0000256" key="3">
    <source>
        <dbReference type="ARBA" id="ARBA00022679"/>
    </source>
</evidence>
<keyword evidence="3 9" id="KW-0808">Transferase</keyword>
<keyword evidence="5 9" id="KW-0735">Signal-anchor</keyword>
<dbReference type="Gene3D" id="3.90.550.10">
    <property type="entry name" value="Spore Coat Polysaccharide Biosynthesis Protein SpsA, Chain A"/>
    <property type="match status" value="1"/>
</dbReference>
<proteinExistence type="inferred from homology"/>
<evidence type="ECO:0000256" key="6">
    <source>
        <dbReference type="ARBA" id="ARBA00022989"/>
    </source>
</evidence>
<dbReference type="EC" id="2.4.1.-" evidence="9"/>
<evidence type="ECO:0000313" key="11">
    <source>
        <dbReference type="EMBL" id="CAG5110607.1"/>
    </source>
</evidence>
<evidence type="ECO:0000256" key="9">
    <source>
        <dbReference type="RuleBase" id="RU364016"/>
    </source>
</evidence>
<keyword evidence="4" id="KW-0812">Transmembrane</keyword>
<evidence type="ECO:0000256" key="10">
    <source>
        <dbReference type="SAM" id="MobiDB-lite"/>
    </source>
</evidence>
<dbReference type="PANTHER" id="PTHR12369">
    <property type="entry name" value="CHONDROITIN SYNTHASE"/>
    <property type="match status" value="1"/>
</dbReference>
<evidence type="ECO:0000256" key="7">
    <source>
        <dbReference type="ARBA" id="ARBA00023034"/>
    </source>
</evidence>
<evidence type="ECO:0000256" key="4">
    <source>
        <dbReference type="ARBA" id="ARBA00022692"/>
    </source>
</evidence>
<organism evidence="11 12">
    <name type="scientific">Oikopleura dioica</name>
    <name type="common">Tunicate</name>
    <dbReference type="NCBI Taxonomy" id="34765"/>
    <lineage>
        <taxon>Eukaryota</taxon>
        <taxon>Metazoa</taxon>
        <taxon>Chordata</taxon>
        <taxon>Tunicata</taxon>
        <taxon>Appendicularia</taxon>
        <taxon>Copelata</taxon>
        <taxon>Oikopleuridae</taxon>
        <taxon>Oikopleura</taxon>
    </lineage>
</organism>
<dbReference type="SUPFAM" id="SSF53448">
    <property type="entry name" value="Nucleotide-diphospho-sugar transferases"/>
    <property type="match status" value="2"/>
</dbReference>
<gene>
    <name evidence="11" type="ORF">OKIOD_LOCUS13756</name>
</gene>
<reference evidence="11 12" key="1">
    <citation type="submission" date="2021-04" db="EMBL/GenBank/DDBJ databases">
        <authorList>
            <person name="Bliznina A."/>
        </authorList>
    </citation>
    <scope>NUCLEOTIDE SEQUENCE [LARGE SCALE GENOMIC DNA]</scope>
</reference>
<dbReference type="Proteomes" id="UP001158576">
    <property type="component" value="Chromosome 2"/>
</dbReference>
<dbReference type="PANTHER" id="PTHR12369:SF11">
    <property type="entry name" value="HEXOSYLTRANSFERASE"/>
    <property type="match status" value="1"/>
</dbReference>
<evidence type="ECO:0000256" key="8">
    <source>
        <dbReference type="ARBA" id="ARBA00023136"/>
    </source>
</evidence>
<evidence type="ECO:0000313" key="12">
    <source>
        <dbReference type="Proteomes" id="UP001158576"/>
    </source>
</evidence>
<dbReference type="InterPro" id="IPR051227">
    <property type="entry name" value="CS_glycosyltransferase"/>
</dbReference>
<keyword evidence="8" id="KW-0472">Membrane</keyword>
<keyword evidence="12" id="KW-1185">Reference proteome</keyword>
<feature type="region of interest" description="Disordered" evidence="10">
    <location>
        <begin position="48"/>
        <end position="70"/>
    </location>
</feature>
<keyword evidence="7 9" id="KW-0333">Golgi apparatus</keyword>
<comment type="similarity">
    <text evidence="2 9">Belongs to the chondroitin N-acetylgalactosaminyltransferase family.</text>
</comment>
<dbReference type="Gene3D" id="3.90.550.50">
    <property type="match status" value="1"/>
</dbReference>
<evidence type="ECO:0000256" key="2">
    <source>
        <dbReference type="ARBA" id="ARBA00009239"/>
    </source>
</evidence>
<protein>
    <recommendedName>
        <fullName evidence="9">Hexosyltransferase</fullName>
        <ecNumber evidence="9">2.4.1.-</ecNumber>
    </recommendedName>
</protein>
<evidence type="ECO:0000256" key="1">
    <source>
        <dbReference type="ARBA" id="ARBA00004447"/>
    </source>
</evidence>
<comment type="subcellular location">
    <subcellularLocation>
        <location evidence="1 9">Golgi apparatus</location>
        <location evidence="1 9">Golgi stack membrane</location>
        <topology evidence="1 9">Single-pass type II membrane protein</topology>
    </subcellularLocation>
</comment>
<dbReference type="Pfam" id="PF05679">
    <property type="entry name" value="CHGN"/>
    <property type="match status" value="2"/>
</dbReference>
<dbReference type="EMBL" id="OU015567">
    <property type="protein sequence ID" value="CAG5110607.1"/>
    <property type="molecule type" value="Genomic_DNA"/>
</dbReference>
<keyword evidence="6" id="KW-1133">Transmembrane helix</keyword>
<accession>A0ABN7T4M8</accession>
<name>A0ABN7T4M8_OIKDI</name>
<sequence>MIKRSIFVEFLTALAIGYVVGQILSFTLLKDATCDASRLPVIGEEVKNSSASGAGSNSKSDHVKQKVHKRPKRRIFIAIHSTPEYLKTRGQAIKDSWLQEIDERIATVRFISAPLEGFPTFTLPDVNDYDYPPQKKSFKLLAYFASIADKYDWFIRVDDDLHMQFDHLIKFLSKLDPDEPHYIGGTGFGRDADDYIPHGTAFCMGGSGVLFSHALITKLRPYLTTCIKNLMTEHEDVEVGRCIWTHLNIDCTKSYETNELLHQNWKSHVAAGEIGYKNDIDAELDLDEKVLHSSITLHAIKNPVSQIRVRMRILRHRAKQLYGRTQSIREHMRDLGSIRIKSNFERKSLDGCIWSFIHNLETRWTVTDFTLGPIPHFQVHKPWLGMLNNIHEEYKHMLLSHQLYQCINSDRIAFLRSRSYKNQWEPQLFSRKFSDSVFVHEQMLLHDLVRQDPRTVTFIVPLFGRLDNFKRFAGVYGQILETDQNVNLIVSLSGEESERDDITHILRDTVGAENMVDKTMVVFCDIPFRKANCLQNAINELGDDDLFFVYDVDLVVDVEFIERIRNIAQSHVYFPVITSQYEIAKEKEPKISGNDGFWREWGVGPVAMTKQLYNQTAGYNQTISGWGNEDTELYESVIERRLPFIRARDEGIFHPWHDKNCHGLSKETGQYRACVNVKKDHVMGIMDLAKRYLKNESTLSFLELDE</sequence>
<dbReference type="InterPro" id="IPR008428">
    <property type="entry name" value="Chond_GalNAc"/>
</dbReference>
<feature type="compositionally biased region" description="Low complexity" evidence="10">
    <location>
        <begin position="48"/>
        <end position="58"/>
    </location>
</feature>
<dbReference type="InterPro" id="IPR029044">
    <property type="entry name" value="Nucleotide-diphossugar_trans"/>
</dbReference>
<evidence type="ECO:0000256" key="5">
    <source>
        <dbReference type="ARBA" id="ARBA00022968"/>
    </source>
</evidence>